<comment type="caution">
    <text evidence="1">The sequence shown here is derived from an EMBL/GenBank/DDBJ whole genome shotgun (WGS) entry which is preliminary data.</text>
</comment>
<organism evidence="1 2">
    <name type="scientific">Fusarium decemcellulare</name>
    <dbReference type="NCBI Taxonomy" id="57161"/>
    <lineage>
        <taxon>Eukaryota</taxon>
        <taxon>Fungi</taxon>
        <taxon>Dikarya</taxon>
        <taxon>Ascomycota</taxon>
        <taxon>Pezizomycotina</taxon>
        <taxon>Sordariomycetes</taxon>
        <taxon>Hypocreomycetidae</taxon>
        <taxon>Hypocreales</taxon>
        <taxon>Nectriaceae</taxon>
        <taxon>Fusarium</taxon>
        <taxon>Fusarium decemcellulare species complex</taxon>
    </lineage>
</organism>
<keyword evidence="2" id="KW-1185">Reference proteome</keyword>
<gene>
    <name evidence="1" type="ORF">NM208_g8412</name>
</gene>
<dbReference type="EMBL" id="JANRMS010000954">
    <property type="protein sequence ID" value="KAJ3532495.1"/>
    <property type="molecule type" value="Genomic_DNA"/>
</dbReference>
<sequence>MSAEEFECCVLCGVPVIMLEDHERSWQGNFQSIYTIGQAWNEPRLSPPQARRDYGAHSSTIEVLHEKDGSGPSTVRVPFSPMRTSFFDEDPDLVWGFLFHDSCWRVFNAHCASHRTRCDIQCLFDILRSHPIDEYQPMDWGHDYAGAYDRPIYRETGLYPNHPYWLCVDGPPPEAFLDDPLDIPELESTFAAVRSRRNQAKFLKGSYWNRSNKNADSRDPFSRIPHEVLSEIFIYLSARDVVHLRQSSSACDAVILPVEFWRSRFRPGGDFAYVFEAESMNLTGRQWQHLWHRLELLDQESLFTRSNVWELSDWLRQLLEQRMDATTCHGAAVMSFFEPDAPKSHQLWTAATAQLAKADEEFHEGARALWQRSVSLPQAFSAIWISFAWTWGNKYVSGLRITQDSGPTMKIGYIHPTDELKVTWAGDGGDGGDNILAFNLCMDEAGLRGLAVETMSKGTSLWTGDFEDIPRRRLILPGHFKSPEQVITALEASFDALKMVSLFIASDGQNSYPPTTGTLKYAQLWYPDYPLPPLRLLGLDNGLTSEVSHLPFQTHIFGGGDGRYLPFLKEIVVSYQNKHNDPPSFDICGVEGIEFKYTEPVDEGESLIIGERTHLRRDGWHGKEVLRVDAARGERITQVEALYRPIRKNVRVVEGLRLRTNFGQCLEVPPRNARSPRFKPDSDILKPERGTIVGLFLKLRHAPVIYDLGVMCIDEEV</sequence>
<proteinExistence type="predicted"/>
<evidence type="ECO:0000313" key="2">
    <source>
        <dbReference type="Proteomes" id="UP001148629"/>
    </source>
</evidence>
<reference evidence="1" key="1">
    <citation type="submission" date="2022-08" db="EMBL/GenBank/DDBJ databases">
        <title>Genome Sequence of Fusarium decemcellulare.</title>
        <authorList>
            <person name="Buettner E."/>
        </authorList>
    </citation>
    <scope>NUCLEOTIDE SEQUENCE</scope>
    <source>
        <strain evidence="1">Babe19</strain>
    </source>
</reference>
<name>A0ACC1S5J7_9HYPO</name>
<accession>A0ACC1S5J7</accession>
<protein>
    <submittedName>
        <fullName evidence="1">Uncharacterized protein</fullName>
    </submittedName>
</protein>
<dbReference type="Proteomes" id="UP001148629">
    <property type="component" value="Unassembled WGS sequence"/>
</dbReference>
<evidence type="ECO:0000313" key="1">
    <source>
        <dbReference type="EMBL" id="KAJ3532495.1"/>
    </source>
</evidence>